<dbReference type="AlphaFoldDB" id="A0AAX2SB06"/>
<reference evidence="3 4" key="1">
    <citation type="submission" date="2019-03" db="EMBL/GenBank/DDBJ databases">
        <title>Genome Sequencing and Assembly of Various Microbes Isolated from Alder Root Nodule.</title>
        <authorList>
            <person name="Swanson E."/>
            <person name="Sevigny J.L."/>
            <person name="Pesce C."/>
            <person name="Davis I."/>
            <person name="Kleiner V."/>
            <person name="Tisa L."/>
        </authorList>
    </citation>
    <scope>NUCLEOTIDE SEQUENCE [LARGE SCALE GENOMIC DNA]</scope>
    <source>
        <strain evidence="3 4">4R-31</strain>
    </source>
</reference>
<evidence type="ECO:0000256" key="1">
    <source>
        <dbReference type="SAM" id="MobiDB-lite"/>
    </source>
</evidence>
<feature type="transmembrane region" description="Helical" evidence="2">
    <location>
        <begin position="211"/>
        <end position="233"/>
    </location>
</feature>
<feature type="transmembrane region" description="Helical" evidence="2">
    <location>
        <begin position="297"/>
        <end position="317"/>
    </location>
</feature>
<gene>
    <name evidence="3" type="ORF">E4P33_09915</name>
</gene>
<feature type="transmembrane region" description="Helical" evidence="2">
    <location>
        <begin position="12"/>
        <end position="32"/>
    </location>
</feature>
<keyword evidence="2" id="KW-0812">Transmembrane</keyword>
<comment type="caution">
    <text evidence="3">The sequence shown here is derived from an EMBL/GenBank/DDBJ whole genome shotgun (WGS) entry which is preliminary data.</text>
</comment>
<feature type="transmembrane region" description="Helical" evidence="2">
    <location>
        <begin position="240"/>
        <end position="260"/>
    </location>
</feature>
<protein>
    <recommendedName>
        <fullName evidence="5">ABC transporter permease</fullName>
    </recommendedName>
</protein>
<feature type="transmembrane region" description="Helical" evidence="2">
    <location>
        <begin position="183"/>
        <end position="205"/>
    </location>
</feature>
<evidence type="ECO:0000256" key="2">
    <source>
        <dbReference type="SAM" id="Phobius"/>
    </source>
</evidence>
<proteinExistence type="predicted"/>
<keyword evidence="2" id="KW-0472">Membrane</keyword>
<keyword evidence="2" id="KW-1133">Transmembrane helix</keyword>
<feature type="transmembrane region" description="Helical" evidence="2">
    <location>
        <begin position="643"/>
        <end position="667"/>
    </location>
</feature>
<evidence type="ECO:0000313" key="4">
    <source>
        <dbReference type="Proteomes" id="UP000298017"/>
    </source>
</evidence>
<feature type="transmembrane region" description="Helical" evidence="2">
    <location>
        <begin position="613"/>
        <end position="637"/>
    </location>
</feature>
<feature type="transmembrane region" description="Helical" evidence="2">
    <location>
        <begin position="583"/>
        <end position="601"/>
    </location>
</feature>
<sequence>MSSPQPPGTGSRVPATMILVAMLFPVFMAFAYPASYVSAMHQPAPHHMEVEVIGAGAPAQQVARQVAAQGKDALDVSTVADADTARQDVLERRTRAAFDPASGDLFVASAGGRQATGVAQGVFQQVASQTGVPLKVQDLRKPAPKDTLGIAYMYLMTACVTAGYVTSTMLGNLGKGMRLRSKLALIGVLSVVAAVLTTGVTWGFYGVYDSHLVAAGLVAMGAYLTAAVFQLGVGGLLGQAATIVGITVFVILGIPASGIATSPDLMPGFFQVIHRMMPTGAIGELLQRIVYFDGHGVGPWILLLATWLLLGAGLLWLGSLRSPHPGEDRGVIADQVDHARKHPDEPLLTAYDSDDSDDDDAAARPARTAPGPGSDARMNDQNPTPGQNREDAAVSAVGSTVVPESERPLEDGFMGRMAQMPPASAIGAMQNPTAPPRRTVDAKLTQKRMVTVGMLLPLFMMFVMPMLMVGTTVDVTPRDMQVAVIGTGAQTSDLAQQLTDGSAGDFDVHRVDTVDDGRHEVRTHDARAAYDPATGTLYTAGANGRQVNAAVTQLFTPVAQKAQKQLHTEDVAPTAENDPNGTTITYLALGAILGGFMTGIVSSLMPAGTKLRIALWFLMPAVVATGMVVYGWAVFGIFSGSAFVPWCMLYMLCLSCVTVTTGLMLVFGPVAMPVCIFLMPLLGLGASGLTTPLDMVGGFYGWVHGWLYSPQGVAAIRDAIYFQDVSLAAPVWIMIAWIAGGIALAVFGTLRQKRRHLFAVLSEREEASTAAAAAAASV</sequence>
<dbReference type="EMBL" id="SPNK01000012">
    <property type="protein sequence ID" value="TFH99847.1"/>
    <property type="molecule type" value="Genomic_DNA"/>
</dbReference>
<feature type="transmembrane region" description="Helical" evidence="2">
    <location>
        <begin position="449"/>
        <end position="470"/>
    </location>
</feature>
<dbReference type="GeneID" id="93232249"/>
<feature type="transmembrane region" description="Helical" evidence="2">
    <location>
        <begin position="150"/>
        <end position="171"/>
    </location>
</feature>
<evidence type="ECO:0000313" key="3">
    <source>
        <dbReference type="EMBL" id="TFH99847.1"/>
    </source>
</evidence>
<feature type="transmembrane region" description="Helical" evidence="2">
    <location>
        <begin position="674"/>
        <end position="693"/>
    </location>
</feature>
<feature type="region of interest" description="Disordered" evidence="1">
    <location>
        <begin position="337"/>
        <end position="409"/>
    </location>
</feature>
<evidence type="ECO:0008006" key="5">
    <source>
        <dbReference type="Google" id="ProtNLM"/>
    </source>
</evidence>
<feature type="transmembrane region" description="Helical" evidence="2">
    <location>
        <begin position="731"/>
        <end position="750"/>
    </location>
</feature>
<dbReference type="RefSeq" id="WP_135010807.1">
    <property type="nucleotide sequence ID" value="NZ_CAJFZU010000007.1"/>
</dbReference>
<keyword evidence="4" id="KW-1185">Reference proteome</keyword>
<accession>A0AAX2SB06</accession>
<organism evidence="3 4">
    <name type="scientific">Kocuria rhizophila</name>
    <dbReference type="NCBI Taxonomy" id="72000"/>
    <lineage>
        <taxon>Bacteria</taxon>
        <taxon>Bacillati</taxon>
        <taxon>Actinomycetota</taxon>
        <taxon>Actinomycetes</taxon>
        <taxon>Micrococcales</taxon>
        <taxon>Micrococcaceae</taxon>
        <taxon>Kocuria</taxon>
    </lineage>
</organism>
<name>A0AAX2SB06_KOCRH</name>
<dbReference type="Proteomes" id="UP000298017">
    <property type="component" value="Unassembled WGS sequence"/>
</dbReference>